<dbReference type="EMBL" id="PFBI01000006">
    <property type="protein sequence ID" value="PIR84482.1"/>
    <property type="molecule type" value="Genomic_DNA"/>
</dbReference>
<evidence type="ECO:0000313" key="2">
    <source>
        <dbReference type="Proteomes" id="UP000229344"/>
    </source>
</evidence>
<name>A0A2H0UDK8_9BACT</name>
<protein>
    <submittedName>
        <fullName evidence="1">Uncharacterized protein</fullName>
    </submittedName>
</protein>
<reference evidence="2" key="1">
    <citation type="submission" date="2017-09" db="EMBL/GenBank/DDBJ databases">
        <title>Depth-based differentiation of microbial function through sediment-hosted aquifers and enrichment of novel symbionts in the deep terrestrial subsurface.</title>
        <authorList>
            <person name="Probst A.J."/>
            <person name="Ladd B."/>
            <person name="Jarett J.K."/>
            <person name="Geller-Mcgrath D.E."/>
            <person name="Sieber C.M.K."/>
            <person name="Emerson J.B."/>
            <person name="Anantharaman K."/>
            <person name="Thomas B.C."/>
            <person name="Malmstrom R."/>
            <person name="Stieglmeier M."/>
            <person name="Klingl A."/>
            <person name="Woyke T."/>
            <person name="Ryan C.M."/>
            <person name="Banfield J.F."/>
        </authorList>
    </citation>
    <scope>NUCLEOTIDE SEQUENCE [LARGE SCALE GENOMIC DNA]</scope>
</reference>
<comment type="caution">
    <text evidence="1">The sequence shown here is derived from an EMBL/GenBank/DDBJ whole genome shotgun (WGS) entry which is preliminary data.</text>
</comment>
<proteinExistence type="predicted"/>
<dbReference type="Proteomes" id="UP000229344">
    <property type="component" value="Unassembled WGS sequence"/>
</dbReference>
<dbReference type="AlphaFoldDB" id="A0A2H0UDK8"/>
<evidence type="ECO:0000313" key="1">
    <source>
        <dbReference type="EMBL" id="PIR84482.1"/>
    </source>
</evidence>
<accession>A0A2H0UDK8</accession>
<sequence length="191" mass="22099">MSNYFKDWRVNDVMAVGAISRAQTGFGFVGRCLKEDSPGTLRAEAVSPPYSRQINILIAYNFELILNSLMFMESLSNTEIDLIEEAKVGHRLDVLWNKIKSTSTKDLFGIKNIQLKNKAVFKFYEVEFEDKKLVTIHDLNNIRYDINDFRNKETTKLRPSVSDEENIVNAVETLEKLSKNIMDYIYKKSKI</sequence>
<organism evidence="1 2">
    <name type="scientific">Candidatus Kaiserbacteria bacterium CG10_big_fil_rev_8_21_14_0_10_47_16</name>
    <dbReference type="NCBI Taxonomy" id="1974608"/>
    <lineage>
        <taxon>Bacteria</taxon>
        <taxon>Candidatus Kaiseribacteriota</taxon>
    </lineage>
</organism>
<gene>
    <name evidence="1" type="ORF">COU16_02800</name>
</gene>